<reference evidence="6" key="1">
    <citation type="submission" date="2015-12" db="EMBL/GenBank/DDBJ databases">
        <title>De novo transcriptome assembly of four potential Pierce s Disease insect vectors from Arizona vineyards.</title>
        <authorList>
            <person name="Tassone E.E."/>
        </authorList>
    </citation>
    <scope>NUCLEOTIDE SEQUENCE</scope>
</reference>
<dbReference type="EMBL" id="GEDC01010337">
    <property type="protein sequence ID" value="JAS26961.1"/>
    <property type="molecule type" value="Transcribed_RNA"/>
</dbReference>
<proteinExistence type="predicted"/>
<evidence type="ECO:0000313" key="6">
    <source>
        <dbReference type="EMBL" id="JAS26961.1"/>
    </source>
</evidence>
<sequence length="291" mass="32524">DNQQVHPNLMVHYRFSDSSVFFPACVLAVTLQANFDHSPYKILEYKTTLTLQCNATDASPQSVIKWLKDGKPIVTSEGERPHVVVDGNKVVISRALEDDVGTYTCMSVNPKVGNGSVPEGQLEIKVIAKPFPKMAETITVVEGEKLKLECNILVGTPTPKVTWTFENNTYNKSSGRVQLLEDTERQIPNAIFQIDVAQMSDRGEYVCSAENIANDYTSPSVKAKIYVRIKDKLAALWPFLGICAEVIVLCAIIFVYEKKRNKSELEESDTDQSPEQKNTPDHGKDSVRQRK</sequence>
<dbReference type="GO" id="GO:0008046">
    <property type="term" value="F:axon guidance receptor activity"/>
    <property type="evidence" value="ECO:0007669"/>
    <property type="project" value="TreeGrafter"/>
</dbReference>
<feature type="domain" description="Ig-like" evidence="5">
    <location>
        <begin position="132"/>
        <end position="226"/>
    </location>
</feature>
<dbReference type="GO" id="GO:0005886">
    <property type="term" value="C:plasma membrane"/>
    <property type="evidence" value="ECO:0007669"/>
    <property type="project" value="TreeGrafter"/>
</dbReference>
<dbReference type="Pfam" id="PF13927">
    <property type="entry name" value="Ig_3"/>
    <property type="match status" value="2"/>
</dbReference>
<evidence type="ECO:0000256" key="3">
    <source>
        <dbReference type="SAM" id="MobiDB-lite"/>
    </source>
</evidence>
<evidence type="ECO:0000259" key="5">
    <source>
        <dbReference type="PROSITE" id="PS50835"/>
    </source>
</evidence>
<dbReference type="SMART" id="SM00409">
    <property type="entry name" value="IG"/>
    <property type="match status" value="2"/>
</dbReference>
<evidence type="ECO:0000256" key="4">
    <source>
        <dbReference type="SAM" id="Phobius"/>
    </source>
</evidence>
<keyword evidence="4" id="KW-0472">Membrane</keyword>
<organism evidence="6">
    <name type="scientific">Clastoptera arizonana</name>
    <name type="common">Arizona spittle bug</name>
    <dbReference type="NCBI Taxonomy" id="38151"/>
    <lineage>
        <taxon>Eukaryota</taxon>
        <taxon>Metazoa</taxon>
        <taxon>Ecdysozoa</taxon>
        <taxon>Arthropoda</taxon>
        <taxon>Hexapoda</taxon>
        <taxon>Insecta</taxon>
        <taxon>Pterygota</taxon>
        <taxon>Neoptera</taxon>
        <taxon>Paraneoptera</taxon>
        <taxon>Hemiptera</taxon>
        <taxon>Auchenorrhyncha</taxon>
        <taxon>Cercopoidea</taxon>
        <taxon>Clastopteridae</taxon>
        <taxon>Clastoptera</taxon>
    </lineage>
</organism>
<keyword evidence="2" id="KW-0393">Immunoglobulin domain</keyword>
<dbReference type="InterPro" id="IPR003599">
    <property type="entry name" value="Ig_sub"/>
</dbReference>
<accession>A0A1B6DMQ0</accession>
<dbReference type="InterPro" id="IPR050958">
    <property type="entry name" value="Cell_Adh-Cytoskel_Orgn"/>
</dbReference>
<name>A0A1B6DMQ0_9HEMI</name>
<evidence type="ECO:0000256" key="2">
    <source>
        <dbReference type="ARBA" id="ARBA00023319"/>
    </source>
</evidence>
<dbReference type="FunFam" id="2.60.40.10:FF:000032">
    <property type="entry name" value="palladin isoform X1"/>
    <property type="match status" value="1"/>
</dbReference>
<dbReference type="SMART" id="SM00408">
    <property type="entry name" value="IGc2"/>
    <property type="match status" value="2"/>
</dbReference>
<dbReference type="SUPFAM" id="SSF48726">
    <property type="entry name" value="Immunoglobulin"/>
    <property type="match status" value="2"/>
</dbReference>
<dbReference type="PANTHER" id="PTHR45080">
    <property type="entry name" value="CONTACTIN 5"/>
    <property type="match status" value="1"/>
</dbReference>
<dbReference type="Gene3D" id="2.60.40.10">
    <property type="entry name" value="Immunoglobulins"/>
    <property type="match status" value="2"/>
</dbReference>
<keyword evidence="1" id="KW-1015">Disulfide bond</keyword>
<feature type="transmembrane region" description="Helical" evidence="4">
    <location>
        <begin position="235"/>
        <end position="256"/>
    </location>
</feature>
<dbReference type="GO" id="GO:0050808">
    <property type="term" value="P:synapse organization"/>
    <property type="evidence" value="ECO:0007669"/>
    <property type="project" value="TreeGrafter"/>
</dbReference>
<dbReference type="PROSITE" id="PS50835">
    <property type="entry name" value="IG_LIKE"/>
    <property type="match status" value="2"/>
</dbReference>
<dbReference type="PANTHER" id="PTHR45080:SF34">
    <property type="entry name" value="MYOSIN LIGHT CHAIN KINASE, SMOOTH MUSCLE-LIKE"/>
    <property type="match status" value="1"/>
</dbReference>
<dbReference type="GO" id="GO:0043025">
    <property type="term" value="C:neuronal cell body"/>
    <property type="evidence" value="ECO:0007669"/>
    <property type="project" value="TreeGrafter"/>
</dbReference>
<dbReference type="GO" id="GO:0030424">
    <property type="term" value="C:axon"/>
    <property type="evidence" value="ECO:0007669"/>
    <property type="project" value="TreeGrafter"/>
</dbReference>
<dbReference type="AlphaFoldDB" id="A0A1B6DMQ0"/>
<keyword evidence="4" id="KW-1133">Transmembrane helix</keyword>
<evidence type="ECO:0000256" key="1">
    <source>
        <dbReference type="ARBA" id="ARBA00023157"/>
    </source>
</evidence>
<feature type="region of interest" description="Disordered" evidence="3">
    <location>
        <begin position="264"/>
        <end position="291"/>
    </location>
</feature>
<gene>
    <name evidence="6" type="ORF">g.6739</name>
</gene>
<feature type="non-terminal residue" evidence="6">
    <location>
        <position position="1"/>
    </location>
</feature>
<dbReference type="InterPro" id="IPR036179">
    <property type="entry name" value="Ig-like_dom_sf"/>
</dbReference>
<feature type="compositionally biased region" description="Basic and acidic residues" evidence="3">
    <location>
        <begin position="278"/>
        <end position="291"/>
    </location>
</feature>
<keyword evidence="4" id="KW-0812">Transmembrane</keyword>
<dbReference type="InterPro" id="IPR007110">
    <property type="entry name" value="Ig-like_dom"/>
</dbReference>
<dbReference type="InterPro" id="IPR003598">
    <property type="entry name" value="Ig_sub2"/>
</dbReference>
<dbReference type="CDD" id="cd00096">
    <property type="entry name" value="Ig"/>
    <property type="match status" value="1"/>
</dbReference>
<dbReference type="InterPro" id="IPR013783">
    <property type="entry name" value="Ig-like_fold"/>
</dbReference>
<feature type="domain" description="Ig-like" evidence="5">
    <location>
        <begin position="23"/>
        <end position="123"/>
    </location>
</feature>
<dbReference type="GO" id="GO:0007156">
    <property type="term" value="P:homophilic cell adhesion via plasma membrane adhesion molecules"/>
    <property type="evidence" value="ECO:0007669"/>
    <property type="project" value="TreeGrafter"/>
</dbReference>
<protein>
    <recommendedName>
        <fullName evidence="5">Ig-like domain-containing protein</fullName>
    </recommendedName>
</protein>